<keyword evidence="2" id="KW-1185">Reference proteome</keyword>
<comment type="caution">
    <text evidence="1">The sequence shown here is derived from an EMBL/GenBank/DDBJ whole genome shotgun (WGS) entry which is preliminary data.</text>
</comment>
<name>A0ACB9HYU2_9ASTR</name>
<sequence length="85" mass="10101">MRCCAVHVTYLLRLLSFTHFPFRISKCLFDSKNTLTTCRPSHLSLILFHPRCAIILLTCKTPTTHQNPEKEKFNRLNLKRLFLRR</sequence>
<reference evidence="2" key="1">
    <citation type="journal article" date="2022" name="Mol. Ecol. Resour.">
        <title>The genomes of chicory, endive, great burdock and yacon provide insights into Asteraceae palaeo-polyploidization history and plant inulin production.</title>
        <authorList>
            <person name="Fan W."/>
            <person name="Wang S."/>
            <person name="Wang H."/>
            <person name="Wang A."/>
            <person name="Jiang F."/>
            <person name="Liu H."/>
            <person name="Zhao H."/>
            <person name="Xu D."/>
            <person name="Zhang Y."/>
        </authorList>
    </citation>
    <scope>NUCLEOTIDE SEQUENCE [LARGE SCALE GENOMIC DNA]</scope>
    <source>
        <strain evidence="2">cv. Yunnan</strain>
    </source>
</reference>
<evidence type="ECO:0000313" key="1">
    <source>
        <dbReference type="EMBL" id="KAI3800396.1"/>
    </source>
</evidence>
<accession>A0ACB9HYU2</accession>
<reference evidence="1 2" key="2">
    <citation type="journal article" date="2022" name="Mol. Ecol. Resour.">
        <title>The genomes of chicory, endive, great burdock and yacon provide insights into Asteraceae paleo-polyploidization history and plant inulin production.</title>
        <authorList>
            <person name="Fan W."/>
            <person name="Wang S."/>
            <person name="Wang H."/>
            <person name="Wang A."/>
            <person name="Jiang F."/>
            <person name="Liu H."/>
            <person name="Zhao H."/>
            <person name="Xu D."/>
            <person name="Zhang Y."/>
        </authorList>
    </citation>
    <scope>NUCLEOTIDE SEQUENCE [LARGE SCALE GENOMIC DNA]</scope>
    <source>
        <strain evidence="2">cv. Yunnan</strain>
        <tissue evidence="1">Leaves</tissue>
    </source>
</reference>
<dbReference type="Proteomes" id="UP001056120">
    <property type="component" value="Linkage Group LG10"/>
</dbReference>
<dbReference type="EMBL" id="CM042027">
    <property type="protein sequence ID" value="KAI3800396.1"/>
    <property type="molecule type" value="Genomic_DNA"/>
</dbReference>
<organism evidence="1 2">
    <name type="scientific">Smallanthus sonchifolius</name>
    <dbReference type="NCBI Taxonomy" id="185202"/>
    <lineage>
        <taxon>Eukaryota</taxon>
        <taxon>Viridiplantae</taxon>
        <taxon>Streptophyta</taxon>
        <taxon>Embryophyta</taxon>
        <taxon>Tracheophyta</taxon>
        <taxon>Spermatophyta</taxon>
        <taxon>Magnoliopsida</taxon>
        <taxon>eudicotyledons</taxon>
        <taxon>Gunneridae</taxon>
        <taxon>Pentapetalae</taxon>
        <taxon>asterids</taxon>
        <taxon>campanulids</taxon>
        <taxon>Asterales</taxon>
        <taxon>Asteraceae</taxon>
        <taxon>Asteroideae</taxon>
        <taxon>Heliantheae alliance</taxon>
        <taxon>Millerieae</taxon>
        <taxon>Smallanthus</taxon>
    </lineage>
</organism>
<gene>
    <name evidence="1" type="ORF">L1987_28486</name>
</gene>
<proteinExistence type="predicted"/>
<protein>
    <submittedName>
        <fullName evidence="1">Uncharacterized protein</fullName>
    </submittedName>
</protein>
<evidence type="ECO:0000313" key="2">
    <source>
        <dbReference type="Proteomes" id="UP001056120"/>
    </source>
</evidence>